<dbReference type="Proteomes" id="UP001150569">
    <property type="component" value="Unassembled WGS sequence"/>
</dbReference>
<comment type="cofactor">
    <cofactor evidence="7">
        <name>Cu cation</name>
        <dbReference type="ChEBI" id="CHEBI:23378"/>
    </cofactor>
    <text evidence="7">Binds 1 copper ion per subunit.</text>
</comment>
<comment type="cofactor">
    <cofactor evidence="7">
        <name>Zn(2+)</name>
        <dbReference type="ChEBI" id="CHEBI:29105"/>
    </cofactor>
    <text evidence="7">Binds 1 zinc ion per subunit.</text>
</comment>
<evidence type="ECO:0000256" key="3">
    <source>
        <dbReference type="ARBA" id="ARBA00022833"/>
    </source>
</evidence>
<dbReference type="PANTHER" id="PTHR10003">
    <property type="entry name" value="SUPEROXIDE DISMUTASE CU-ZN -RELATED"/>
    <property type="match status" value="1"/>
</dbReference>
<dbReference type="InterPro" id="IPR024134">
    <property type="entry name" value="SOD_Cu/Zn_/chaperone"/>
</dbReference>
<evidence type="ECO:0000313" key="9">
    <source>
        <dbReference type="EMBL" id="KAJ1925739.1"/>
    </source>
</evidence>
<evidence type="ECO:0000256" key="4">
    <source>
        <dbReference type="ARBA" id="ARBA00022862"/>
    </source>
</evidence>
<dbReference type="PRINTS" id="PR00068">
    <property type="entry name" value="CUZNDISMTASE"/>
</dbReference>
<evidence type="ECO:0000313" key="10">
    <source>
        <dbReference type="Proteomes" id="UP001150569"/>
    </source>
</evidence>
<name>A0A9W8A8H6_9FUNG</name>
<evidence type="ECO:0000256" key="2">
    <source>
        <dbReference type="ARBA" id="ARBA00022723"/>
    </source>
</evidence>
<evidence type="ECO:0000256" key="5">
    <source>
        <dbReference type="ARBA" id="ARBA00023002"/>
    </source>
</evidence>
<keyword evidence="10" id="KW-1185">Reference proteome</keyword>
<dbReference type="InterPro" id="IPR001424">
    <property type="entry name" value="SOD_Cu_Zn_dom"/>
</dbReference>
<dbReference type="GO" id="GO:0005507">
    <property type="term" value="F:copper ion binding"/>
    <property type="evidence" value="ECO:0007669"/>
    <property type="project" value="InterPro"/>
</dbReference>
<gene>
    <name evidence="9" type="primary">SOD1_2</name>
    <name evidence="9" type="ORF">IWQ60_004379</name>
</gene>
<keyword evidence="5 7" id="KW-0560">Oxidoreductase</keyword>
<dbReference type="CDD" id="cd00305">
    <property type="entry name" value="Cu-Zn_Superoxide_Dismutase"/>
    <property type="match status" value="1"/>
</dbReference>
<keyword evidence="4" id="KW-0049">Antioxidant</keyword>
<dbReference type="EC" id="1.15.1.1" evidence="7"/>
<proteinExistence type="inferred from homology"/>
<sequence length="156" mass="15621">MSSSLKAVAVLTGDKGVNGTVTFTQSSSSGPVSVTGELKGLAPGKHGFHVHQFGDNTNGCVSAGPHFNPEAKTHGAPDAAVRHVGDLGNVQADSNGVAKIDIKDSVIQLSGAHSILGRTIIVHADEDDLGLGGHKLSPATGNAGDRLACGVIGIAE</sequence>
<keyword evidence="3 7" id="KW-0862">Zinc</keyword>
<evidence type="ECO:0000256" key="7">
    <source>
        <dbReference type="RuleBase" id="RU000393"/>
    </source>
</evidence>
<feature type="domain" description="Superoxide dismutase copper/zinc binding" evidence="8">
    <location>
        <begin position="17"/>
        <end position="152"/>
    </location>
</feature>
<evidence type="ECO:0000256" key="1">
    <source>
        <dbReference type="ARBA" id="ARBA00010457"/>
    </source>
</evidence>
<dbReference type="OrthoDB" id="2015551at2759"/>
<organism evidence="9 10">
    <name type="scientific">Tieghemiomyces parasiticus</name>
    <dbReference type="NCBI Taxonomy" id="78921"/>
    <lineage>
        <taxon>Eukaryota</taxon>
        <taxon>Fungi</taxon>
        <taxon>Fungi incertae sedis</taxon>
        <taxon>Zoopagomycota</taxon>
        <taxon>Kickxellomycotina</taxon>
        <taxon>Dimargaritomycetes</taxon>
        <taxon>Dimargaritales</taxon>
        <taxon>Dimargaritaceae</taxon>
        <taxon>Tieghemiomyces</taxon>
    </lineage>
</organism>
<dbReference type="GO" id="GO:0004784">
    <property type="term" value="F:superoxide dismutase activity"/>
    <property type="evidence" value="ECO:0007669"/>
    <property type="project" value="UniProtKB-EC"/>
</dbReference>
<evidence type="ECO:0000259" key="8">
    <source>
        <dbReference type="Pfam" id="PF00080"/>
    </source>
</evidence>
<reference evidence="9" key="1">
    <citation type="submission" date="2022-07" db="EMBL/GenBank/DDBJ databases">
        <title>Phylogenomic reconstructions and comparative analyses of Kickxellomycotina fungi.</title>
        <authorList>
            <person name="Reynolds N.K."/>
            <person name="Stajich J.E."/>
            <person name="Barry K."/>
            <person name="Grigoriev I.V."/>
            <person name="Crous P."/>
            <person name="Smith M.E."/>
        </authorList>
    </citation>
    <scope>NUCLEOTIDE SEQUENCE</scope>
    <source>
        <strain evidence="9">RSA 861</strain>
    </source>
</reference>
<dbReference type="EMBL" id="JANBPT010000210">
    <property type="protein sequence ID" value="KAJ1925739.1"/>
    <property type="molecule type" value="Genomic_DNA"/>
</dbReference>
<comment type="catalytic activity">
    <reaction evidence="7">
        <text>2 superoxide + 2 H(+) = H2O2 + O2</text>
        <dbReference type="Rhea" id="RHEA:20696"/>
        <dbReference type="ChEBI" id="CHEBI:15378"/>
        <dbReference type="ChEBI" id="CHEBI:15379"/>
        <dbReference type="ChEBI" id="CHEBI:16240"/>
        <dbReference type="ChEBI" id="CHEBI:18421"/>
        <dbReference type="EC" id="1.15.1.1"/>
    </reaction>
</comment>
<dbReference type="InterPro" id="IPR018152">
    <property type="entry name" value="SOD_Cu/Zn_BS"/>
</dbReference>
<dbReference type="PROSITE" id="PS00332">
    <property type="entry name" value="SOD_CU_ZN_2"/>
    <property type="match status" value="1"/>
</dbReference>
<dbReference type="AlphaFoldDB" id="A0A9W8A8H6"/>
<keyword evidence="2 7" id="KW-0479">Metal-binding</keyword>
<keyword evidence="6 7" id="KW-0186">Copper</keyword>
<evidence type="ECO:0000256" key="6">
    <source>
        <dbReference type="ARBA" id="ARBA00023008"/>
    </source>
</evidence>
<dbReference type="FunFam" id="2.60.40.200:FF:000001">
    <property type="entry name" value="Superoxide dismutase [Cu-Zn]"/>
    <property type="match status" value="1"/>
</dbReference>
<dbReference type="PROSITE" id="PS00087">
    <property type="entry name" value="SOD_CU_ZN_1"/>
    <property type="match status" value="1"/>
</dbReference>
<protein>
    <recommendedName>
        <fullName evidence="7">Superoxide dismutase [Cu-Zn]</fullName>
        <ecNumber evidence="7">1.15.1.1</ecNumber>
    </recommendedName>
</protein>
<comment type="caution">
    <text evidence="9">The sequence shown here is derived from an EMBL/GenBank/DDBJ whole genome shotgun (WGS) entry which is preliminary data.</text>
</comment>
<comment type="function">
    <text evidence="7">Destroys radicals which are normally produced within the cells and which are toxic to biological systems.</text>
</comment>
<dbReference type="SUPFAM" id="SSF49329">
    <property type="entry name" value="Cu,Zn superoxide dismutase-like"/>
    <property type="match status" value="1"/>
</dbReference>
<comment type="similarity">
    <text evidence="1 7">Belongs to the Cu-Zn superoxide dismutase family.</text>
</comment>
<accession>A0A9W8A8H6</accession>
<dbReference type="InterPro" id="IPR036423">
    <property type="entry name" value="SOD-like_Cu/Zn_dom_sf"/>
</dbReference>
<dbReference type="Pfam" id="PF00080">
    <property type="entry name" value="Sod_Cu"/>
    <property type="match status" value="1"/>
</dbReference>
<dbReference type="Gene3D" id="2.60.40.200">
    <property type="entry name" value="Superoxide dismutase, copper/zinc binding domain"/>
    <property type="match status" value="1"/>
</dbReference>